<accession>A0ABT2UFV0</accession>
<proteinExistence type="predicted"/>
<name>A0ABT2UFV0_9BACL</name>
<sequence>MPKMLCTCGNLLRYSNIPCEIEYKFISDVDYEGYDKKIDNEELYMRMQSFFLCPECERLWVFWKGFEEAPREYVPIMEK</sequence>
<evidence type="ECO:0000313" key="1">
    <source>
        <dbReference type="EMBL" id="MCU6793517.1"/>
    </source>
</evidence>
<gene>
    <name evidence="1" type="ORF">OB236_15535</name>
</gene>
<dbReference type="EMBL" id="JAOQIO010000055">
    <property type="protein sequence ID" value="MCU6793517.1"/>
    <property type="molecule type" value="Genomic_DNA"/>
</dbReference>
<reference evidence="1 2" key="1">
    <citation type="submission" date="2022-09" db="EMBL/GenBank/DDBJ databases">
        <authorList>
            <person name="Han X.L."/>
            <person name="Wang Q."/>
            <person name="Lu T."/>
        </authorList>
    </citation>
    <scope>NUCLEOTIDE SEQUENCE [LARGE SCALE GENOMIC DNA]</scope>
    <source>
        <strain evidence="1 2">WQ 127069</strain>
    </source>
</reference>
<comment type="caution">
    <text evidence="1">The sequence shown here is derived from an EMBL/GenBank/DDBJ whole genome shotgun (WGS) entry which is preliminary data.</text>
</comment>
<dbReference type="RefSeq" id="WP_262684786.1">
    <property type="nucleotide sequence ID" value="NZ_JAOQIO010000055.1"/>
</dbReference>
<organism evidence="1 2">
    <name type="scientific">Paenibacillus baimaensis</name>
    <dbReference type="NCBI Taxonomy" id="2982185"/>
    <lineage>
        <taxon>Bacteria</taxon>
        <taxon>Bacillati</taxon>
        <taxon>Bacillota</taxon>
        <taxon>Bacilli</taxon>
        <taxon>Bacillales</taxon>
        <taxon>Paenibacillaceae</taxon>
        <taxon>Paenibacillus</taxon>
    </lineage>
</organism>
<dbReference type="Proteomes" id="UP001652445">
    <property type="component" value="Unassembled WGS sequence"/>
</dbReference>
<evidence type="ECO:0000313" key="2">
    <source>
        <dbReference type="Proteomes" id="UP001652445"/>
    </source>
</evidence>
<protein>
    <submittedName>
        <fullName evidence="1">Uncharacterized protein</fullName>
    </submittedName>
</protein>
<keyword evidence="2" id="KW-1185">Reference proteome</keyword>